<name>A0A0E9WAF7_ANGAN</name>
<evidence type="ECO:0000259" key="2">
    <source>
        <dbReference type="Pfam" id="PF14749"/>
    </source>
</evidence>
<comment type="pathway">
    <text evidence="1">Lipid metabolism; peroxisomal fatty acid beta-oxidation.</text>
</comment>
<dbReference type="GO" id="GO:0055088">
    <property type="term" value="P:lipid homeostasis"/>
    <property type="evidence" value="ECO:0007669"/>
    <property type="project" value="TreeGrafter"/>
</dbReference>
<dbReference type="GO" id="GO:0005777">
    <property type="term" value="C:peroxisome"/>
    <property type="evidence" value="ECO:0007669"/>
    <property type="project" value="InterPro"/>
</dbReference>
<accession>A0A0E9WAF7</accession>
<reference evidence="3" key="1">
    <citation type="submission" date="2014-11" db="EMBL/GenBank/DDBJ databases">
        <authorList>
            <person name="Amaro Gonzalez C."/>
        </authorList>
    </citation>
    <scope>NUCLEOTIDE SEQUENCE</scope>
</reference>
<dbReference type="PANTHER" id="PTHR10909:SF250">
    <property type="entry name" value="PEROXISOMAL ACYL-COENZYME A OXIDASE 1"/>
    <property type="match status" value="1"/>
</dbReference>
<dbReference type="AlphaFoldDB" id="A0A0E9WAF7"/>
<dbReference type="Gene3D" id="1.10.540.10">
    <property type="entry name" value="Acyl-CoA dehydrogenase/oxidase, N-terminal domain"/>
    <property type="match status" value="1"/>
</dbReference>
<evidence type="ECO:0000313" key="3">
    <source>
        <dbReference type="EMBL" id="JAH87322.1"/>
    </source>
</evidence>
<organism evidence="3">
    <name type="scientific">Anguilla anguilla</name>
    <name type="common">European freshwater eel</name>
    <name type="synonym">Muraena anguilla</name>
    <dbReference type="NCBI Taxonomy" id="7936"/>
    <lineage>
        <taxon>Eukaryota</taxon>
        <taxon>Metazoa</taxon>
        <taxon>Chordata</taxon>
        <taxon>Craniata</taxon>
        <taxon>Vertebrata</taxon>
        <taxon>Euteleostomi</taxon>
        <taxon>Actinopterygii</taxon>
        <taxon>Neopterygii</taxon>
        <taxon>Teleostei</taxon>
        <taxon>Anguilliformes</taxon>
        <taxon>Anguillidae</taxon>
        <taxon>Anguilla</taxon>
    </lineage>
</organism>
<feature type="domain" description="Acyl-coenzyme A oxidase N-terminal" evidence="2">
    <location>
        <begin position="15"/>
        <end position="93"/>
    </location>
</feature>
<dbReference type="Pfam" id="PF14749">
    <property type="entry name" value="Acyl-CoA_ox_N"/>
    <property type="match status" value="1"/>
</dbReference>
<protein>
    <recommendedName>
        <fullName evidence="2">Acyl-coenzyme A oxidase N-terminal domain-containing protein</fullName>
    </recommendedName>
</protein>
<dbReference type="GO" id="GO:0005504">
    <property type="term" value="F:fatty acid binding"/>
    <property type="evidence" value="ECO:0007669"/>
    <property type="project" value="TreeGrafter"/>
</dbReference>
<dbReference type="InterPro" id="IPR029320">
    <property type="entry name" value="Acyl-CoA_ox_N"/>
</dbReference>
<sequence>MNPDILRERGNASFNTEILTNILDGGAEKTQRRREIENMVISDPDFQHEDLNFLSRSERYDAAVKKSAQMILKLREYGISDPEEIYCYKRYVYRRSQMYPAGVQT</sequence>
<dbReference type="GO" id="GO:0033540">
    <property type="term" value="P:fatty acid beta-oxidation using acyl-CoA oxidase"/>
    <property type="evidence" value="ECO:0007669"/>
    <property type="project" value="TreeGrafter"/>
</dbReference>
<dbReference type="GO" id="GO:0000038">
    <property type="term" value="P:very long-chain fatty acid metabolic process"/>
    <property type="evidence" value="ECO:0007669"/>
    <property type="project" value="TreeGrafter"/>
</dbReference>
<dbReference type="FunFam" id="1.10.540.10:FF:000006">
    <property type="entry name" value="Acyl-coenzyme A oxidase"/>
    <property type="match status" value="1"/>
</dbReference>
<dbReference type="EMBL" id="GBXM01021255">
    <property type="protein sequence ID" value="JAH87322.1"/>
    <property type="molecule type" value="Transcribed_RNA"/>
</dbReference>
<dbReference type="InterPro" id="IPR037069">
    <property type="entry name" value="AcylCoA_DH/ox_N_sf"/>
</dbReference>
<proteinExistence type="predicted"/>
<evidence type="ECO:0000256" key="1">
    <source>
        <dbReference type="ARBA" id="ARBA00004846"/>
    </source>
</evidence>
<dbReference type="InterPro" id="IPR012258">
    <property type="entry name" value="Acyl-CoA_oxidase"/>
</dbReference>
<reference evidence="3" key="2">
    <citation type="journal article" date="2015" name="Fish Shellfish Immunol.">
        <title>Early steps in the European eel (Anguilla anguilla)-Vibrio vulnificus interaction in the gills: Role of the RtxA13 toxin.</title>
        <authorList>
            <person name="Callol A."/>
            <person name="Pajuelo D."/>
            <person name="Ebbesson L."/>
            <person name="Teles M."/>
            <person name="MacKenzie S."/>
            <person name="Amaro C."/>
        </authorList>
    </citation>
    <scope>NUCLEOTIDE SEQUENCE</scope>
</reference>
<dbReference type="GO" id="GO:0003997">
    <property type="term" value="F:acyl-CoA oxidase activity"/>
    <property type="evidence" value="ECO:0007669"/>
    <property type="project" value="InterPro"/>
</dbReference>
<dbReference type="PANTHER" id="PTHR10909">
    <property type="entry name" value="ELECTRON TRANSPORT OXIDOREDUCTASE"/>
    <property type="match status" value="1"/>
</dbReference>
<dbReference type="GO" id="GO:0071949">
    <property type="term" value="F:FAD binding"/>
    <property type="evidence" value="ECO:0007669"/>
    <property type="project" value="InterPro"/>
</dbReference>